<dbReference type="Proteomes" id="UP000799423">
    <property type="component" value="Unassembled WGS sequence"/>
</dbReference>
<dbReference type="EMBL" id="MU006291">
    <property type="protein sequence ID" value="KAF2854919.1"/>
    <property type="molecule type" value="Genomic_DNA"/>
</dbReference>
<proteinExistence type="predicted"/>
<evidence type="ECO:0000313" key="2">
    <source>
        <dbReference type="Proteomes" id="UP000799423"/>
    </source>
</evidence>
<sequence>MSRFHFEHEMPISSLTEEDLIDDSVGIIPMVGLKTPQSIRSRFISRLERLLNMEVKIEESTAQRSIAITVTRVAKVGRQTLADLDSIRSILKAMTIGLSLVAK</sequence>
<organism evidence="1 2">
    <name type="scientific">Plenodomus tracheiphilus IPT5</name>
    <dbReference type="NCBI Taxonomy" id="1408161"/>
    <lineage>
        <taxon>Eukaryota</taxon>
        <taxon>Fungi</taxon>
        <taxon>Dikarya</taxon>
        <taxon>Ascomycota</taxon>
        <taxon>Pezizomycotina</taxon>
        <taxon>Dothideomycetes</taxon>
        <taxon>Pleosporomycetidae</taxon>
        <taxon>Pleosporales</taxon>
        <taxon>Pleosporineae</taxon>
        <taxon>Leptosphaeriaceae</taxon>
        <taxon>Plenodomus</taxon>
    </lineage>
</organism>
<protein>
    <submittedName>
        <fullName evidence="1">Uncharacterized protein</fullName>
    </submittedName>
</protein>
<dbReference type="AlphaFoldDB" id="A0A6A7BKG3"/>
<name>A0A6A7BKG3_9PLEO</name>
<keyword evidence="2" id="KW-1185">Reference proteome</keyword>
<accession>A0A6A7BKG3</accession>
<gene>
    <name evidence="1" type="ORF">T440DRAFT_504447</name>
</gene>
<evidence type="ECO:0000313" key="1">
    <source>
        <dbReference type="EMBL" id="KAF2854919.1"/>
    </source>
</evidence>
<dbReference type="OrthoDB" id="10494970at2759"/>
<reference evidence="1" key="1">
    <citation type="submission" date="2020-01" db="EMBL/GenBank/DDBJ databases">
        <authorList>
            <consortium name="DOE Joint Genome Institute"/>
            <person name="Haridas S."/>
            <person name="Albert R."/>
            <person name="Binder M."/>
            <person name="Bloem J."/>
            <person name="Labutti K."/>
            <person name="Salamov A."/>
            <person name="Andreopoulos B."/>
            <person name="Baker S.E."/>
            <person name="Barry K."/>
            <person name="Bills G."/>
            <person name="Bluhm B.H."/>
            <person name="Cannon C."/>
            <person name="Castanera R."/>
            <person name="Culley D.E."/>
            <person name="Daum C."/>
            <person name="Ezra D."/>
            <person name="Gonzalez J.B."/>
            <person name="Henrissat B."/>
            <person name="Kuo A."/>
            <person name="Liang C."/>
            <person name="Lipzen A."/>
            <person name="Lutzoni F."/>
            <person name="Magnuson J."/>
            <person name="Mondo S."/>
            <person name="Nolan M."/>
            <person name="Ohm R."/>
            <person name="Pangilinan J."/>
            <person name="Park H.-J."/>
            <person name="Ramirez L."/>
            <person name="Alfaro M."/>
            <person name="Sun H."/>
            <person name="Tritt A."/>
            <person name="Yoshinaga Y."/>
            <person name="Zwiers L.-H."/>
            <person name="Turgeon B.G."/>
            <person name="Goodwin S.B."/>
            <person name="Spatafora J.W."/>
            <person name="Crous P.W."/>
            <person name="Grigoriev I.V."/>
        </authorList>
    </citation>
    <scope>NUCLEOTIDE SEQUENCE</scope>
    <source>
        <strain evidence="1">IPT5</strain>
    </source>
</reference>
<feature type="non-terminal residue" evidence="1">
    <location>
        <position position="103"/>
    </location>
</feature>